<evidence type="ECO:0000313" key="3">
    <source>
        <dbReference type="EMBL" id="RUT36401.1"/>
    </source>
</evidence>
<dbReference type="PROSITE" id="PS51257">
    <property type="entry name" value="PROKAR_LIPOPROTEIN"/>
    <property type="match status" value="1"/>
</dbReference>
<dbReference type="RefSeq" id="WP_127198092.1">
    <property type="nucleotide sequence ID" value="NZ_RZNX01000001.1"/>
</dbReference>
<comment type="caution">
    <text evidence="3">The sequence shown here is derived from an EMBL/GenBank/DDBJ whole genome shotgun (WGS) entry which is preliminary data.</text>
</comment>
<dbReference type="Pfam" id="PF09580">
    <property type="entry name" value="Spore_YhcN_YlaJ"/>
    <property type="match status" value="1"/>
</dbReference>
<dbReference type="AlphaFoldDB" id="A0A3S1JTH9"/>
<dbReference type="PROSITE" id="PS50890">
    <property type="entry name" value="PUA"/>
    <property type="match status" value="1"/>
</dbReference>
<keyword evidence="4" id="KW-1185">Reference proteome</keyword>
<accession>A0A3S1JTH9</accession>
<feature type="region of interest" description="Disordered" evidence="1">
    <location>
        <begin position="20"/>
        <end position="43"/>
    </location>
</feature>
<dbReference type="InterPro" id="IPR019076">
    <property type="entry name" value="Spore_lipoprot_YhcN/YlaJ-like"/>
</dbReference>
<feature type="chain" id="PRO_5018725291" evidence="2">
    <location>
        <begin position="21"/>
        <end position="235"/>
    </location>
</feature>
<dbReference type="InterPro" id="IPR014247">
    <property type="entry name" value="Spore_lipoprot_YhcN/YlaJ"/>
</dbReference>
<dbReference type="OrthoDB" id="2381329at2"/>
<evidence type="ECO:0000256" key="1">
    <source>
        <dbReference type="SAM" id="MobiDB-lite"/>
    </source>
</evidence>
<dbReference type="NCBIfam" id="TIGR02898">
    <property type="entry name" value="spore_YhcN_YlaJ"/>
    <property type="match status" value="1"/>
</dbReference>
<name>A0A3S1JTH9_9BACL</name>
<feature type="region of interest" description="Disordered" evidence="1">
    <location>
        <begin position="188"/>
        <end position="235"/>
    </location>
</feature>
<feature type="compositionally biased region" description="Polar residues" evidence="1">
    <location>
        <begin position="212"/>
        <end position="235"/>
    </location>
</feature>
<protein>
    <submittedName>
        <fullName evidence="3">YhcN/YlaJ family sporulation lipoprotein</fullName>
    </submittedName>
</protein>
<organism evidence="3 4">
    <name type="scientific">Paenibacillus zeisoli</name>
    <dbReference type="NCBI Taxonomy" id="2496267"/>
    <lineage>
        <taxon>Bacteria</taxon>
        <taxon>Bacillati</taxon>
        <taxon>Bacillota</taxon>
        <taxon>Bacilli</taxon>
        <taxon>Bacillales</taxon>
        <taxon>Paenibacillaceae</taxon>
        <taxon>Paenibacillus</taxon>
    </lineage>
</organism>
<feature type="region of interest" description="Disordered" evidence="1">
    <location>
        <begin position="58"/>
        <end position="84"/>
    </location>
</feature>
<dbReference type="Proteomes" id="UP000272464">
    <property type="component" value="Unassembled WGS sequence"/>
</dbReference>
<keyword evidence="2" id="KW-0732">Signal</keyword>
<proteinExistence type="predicted"/>
<gene>
    <name evidence="3" type="ORF">EJP77_05340</name>
</gene>
<evidence type="ECO:0000256" key="2">
    <source>
        <dbReference type="SAM" id="SignalP"/>
    </source>
</evidence>
<reference evidence="3 4" key="1">
    <citation type="submission" date="2018-12" db="EMBL/GenBank/DDBJ databases">
        <authorList>
            <person name="Sun L."/>
            <person name="Chen Z."/>
        </authorList>
    </citation>
    <scope>NUCLEOTIDE SEQUENCE [LARGE SCALE GENOMIC DNA]</scope>
    <source>
        <strain evidence="3 4">3-5-3</strain>
    </source>
</reference>
<sequence>MRTWLCLILTALLLSSCGTAANKHASPSPQSQKGSNPRILSNDQTGRAHMNRAGQNQQGQYNQNNLQGQHTQNNQQGQTGQQSLQAHLESIAKRVPGVKNASCVLIGDTAVVGLDVDGNLDRSRVGTIKYSAAEALRKDPHGKNAIVTADIDLSHRISDISQSVRQGHPLSGFGNELSDIIGRIIPQMPKDVRPPVNNGPGPASKGTGEPTKLQNHNKAVHPQNKSQQAPPSTSR</sequence>
<feature type="signal peptide" evidence="2">
    <location>
        <begin position="1"/>
        <end position="20"/>
    </location>
</feature>
<feature type="compositionally biased region" description="Polar residues" evidence="1">
    <location>
        <begin position="25"/>
        <end position="43"/>
    </location>
</feature>
<dbReference type="EMBL" id="RZNX01000001">
    <property type="protein sequence ID" value="RUT36401.1"/>
    <property type="molecule type" value="Genomic_DNA"/>
</dbReference>
<keyword evidence="3" id="KW-0449">Lipoprotein</keyword>
<dbReference type="GO" id="GO:0030435">
    <property type="term" value="P:sporulation resulting in formation of a cellular spore"/>
    <property type="evidence" value="ECO:0007669"/>
    <property type="project" value="InterPro"/>
</dbReference>
<evidence type="ECO:0000313" key="4">
    <source>
        <dbReference type="Proteomes" id="UP000272464"/>
    </source>
</evidence>